<feature type="binding site" evidence="13">
    <location>
        <position position="903"/>
    </location>
    <ligand>
        <name>substrate</name>
    </ligand>
</feature>
<dbReference type="Gene3D" id="3.30.470.20">
    <property type="entry name" value="ATP-grasp fold, B domain"/>
    <property type="match status" value="1"/>
</dbReference>
<dbReference type="UniPathway" id="UPA00138"/>
<feature type="binding site" evidence="14">
    <location>
        <position position="770"/>
    </location>
    <ligand>
        <name>Mn(2+)</name>
        <dbReference type="ChEBI" id="CHEBI:29035"/>
    </ligand>
</feature>
<dbReference type="SUPFAM" id="SSF52440">
    <property type="entry name" value="PreATP-grasp domain"/>
    <property type="match status" value="1"/>
</dbReference>
<dbReference type="InterPro" id="IPR003379">
    <property type="entry name" value="Carboxylase_cons_dom"/>
</dbReference>
<feature type="domain" description="Biotin carboxylation" evidence="18">
    <location>
        <begin position="2"/>
        <end position="456"/>
    </location>
</feature>
<dbReference type="FunFam" id="2.40.50.100:FF:000003">
    <property type="entry name" value="Acetyl-CoA carboxylase biotin carboxyl carrier protein"/>
    <property type="match status" value="1"/>
</dbReference>
<feature type="binding site" evidence="13">
    <location>
        <position position="202"/>
    </location>
    <ligand>
        <name>ATP</name>
        <dbReference type="ChEBI" id="CHEBI:30616"/>
    </ligand>
</feature>
<dbReference type="Gene3D" id="2.40.50.100">
    <property type="match status" value="1"/>
</dbReference>
<dbReference type="SUPFAM" id="SSF51246">
    <property type="entry name" value="Rudiment single hybrid motif"/>
    <property type="match status" value="1"/>
</dbReference>
<dbReference type="Proteomes" id="UP000262802">
    <property type="component" value="Chromosome"/>
</dbReference>
<dbReference type="Pfam" id="PF00289">
    <property type="entry name" value="Biotin_carb_N"/>
    <property type="match status" value="1"/>
</dbReference>
<evidence type="ECO:0000256" key="2">
    <source>
        <dbReference type="ARBA" id="ARBA00004742"/>
    </source>
</evidence>
<keyword evidence="8 11" id="KW-0067">ATP-binding</keyword>
<dbReference type="InterPro" id="IPR000891">
    <property type="entry name" value="PYR_CT"/>
</dbReference>
<dbReference type="PROSITE" id="PS50979">
    <property type="entry name" value="BC"/>
    <property type="match status" value="1"/>
</dbReference>
<comment type="catalytic activity">
    <reaction evidence="11">
        <text>hydrogencarbonate + pyruvate + ATP = oxaloacetate + ADP + phosphate + H(+)</text>
        <dbReference type="Rhea" id="RHEA:20844"/>
        <dbReference type="ChEBI" id="CHEBI:15361"/>
        <dbReference type="ChEBI" id="CHEBI:15378"/>
        <dbReference type="ChEBI" id="CHEBI:16452"/>
        <dbReference type="ChEBI" id="CHEBI:17544"/>
        <dbReference type="ChEBI" id="CHEBI:30616"/>
        <dbReference type="ChEBI" id="CHEBI:43474"/>
        <dbReference type="ChEBI" id="CHEBI:456216"/>
        <dbReference type="EC" id="6.4.1.1"/>
    </reaction>
</comment>
<feature type="binding site" evidence="13">
    <location>
        <position position="118"/>
    </location>
    <ligand>
        <name>ATP</name>
        <dbReference type="ChEBI" id="CHEBI:30616"/>
    </ligand>
</feature>
<dbReference type="SUPFAM" id="SSF56059">
    <property type="entry name" value="Glutathione synthetase ATP-binding domain-like"/>
    <property type="match status" value="1"/>
</dbReference>
<dbReference type="InterPro" id="IPR005930">
    <property type="entry name" value="Pyruv_COase"/>
</dbReference>
<dbReference type="InterPro" id="IPR005482">
    <property type="entry name" value="Biotin_COase_C"/>
</dbReference>
<dbReference type="FunFam" id="3.30.1490.20:FF:000018">
    <property type="entry name" value="Biotin carboxylase"/>
    <property type="match status" value="1"/>
</dbReference>
<dbReference type="EC" id="6.4.1.1" evidence="3 11"/>
<dbReference type="PROSITE" id="PS50968">
    <property type="entry name" value="BIOTINYL_LIPOYL"/>
    <property type="match status" value="1"/>
</dbReference>
<dbReference type="GO" id="GO:0004736">
    <property type="term" value="F:pyruvate carboxylase activity"/>
    <property type="evidence" value="ECO:0007669"/>
    <property type="project" value="UniProtKB-EC"/>
</dbReference>
<dbReference type="NCBIfam" id="NF009554">
    <property type="entry name" value="PRK12999.1"/>
    <property type="match status" value="1"/>
</dbReference>
<organism evidence="20 21">
    <name type="scientific">Hymenobacter oligotrophus</name>
    <dbReference type="NCBI Taxonomy" id="2319843"/>
    <lineage>
        <taxon>Bacteria</taxon>
        <taxon>Pseudomonadati</taxon>
        <taxon>Bacteroidota</taxon>
        <taxon>Cytophagia</taxon>
        <taxon>Cytophagales</taxon>
        <taxon>Hymenobacteraceae</taxon>
        <taxon>Hymenobacter</taxon>
    </lineage>
</organism>
<dbReference type="Pfam" id="PF02786">
    <property type="entry name" value="CPSase_L_D2"/>
    <property type="match status" value="1"/>
</dbReference>
<dbReference type="InterPro" id="IPR016185">
    <property type="entry name" value="PreATP-grasp_dom_sf"/>
</dbReference>
<dbReference type="KEGG" id="hyh:D3Y59_06555"/>
<dbReference type="RefSeq" id="WP_119444325.1">
    <property type="nucleotide sequence ID" value="NZ_CP032317.1"/>
</dbReference>
<keyword evidence="20" id="KW-0670">Pyruvate</keyword>
<evidence type="ECO:0000259" key="17">
    <source>
        <dbReference type="PROSITE" id="PS50975"/>
    </source>
</evidence>
<evidence type="ECO:0000256" key="5">
    <source>
        <dbReference type="ARBA" id="ARBA00022598"/>
    </source>
</evidence>
<dbReference type="SMART" id="SM00878">
    <property type="entry name" value="Biotin_carb_C"/>
    <property type="match status" value="1"/>
</dbReference>
<feature type="domain" description="ATP-grasp" evidence="17">
    <location>
        <begin position="122"/>
        <end position="320"/>
    </location>
</feature>
<dbReference type="InterPro" id="IPR011761">
    <property type="entry name" value="ATP-grasp"/>
</dbReference>
<keyword evidence="7 11" id="KW-0547">Nucleotide-binding</keyword>
<evidence type="ECO:0000313" key="21">
    <source>
        <dbReference type="Proteomes" id="UP000262802"/>
    </source>
</evidence>
<dbReference type="FunFam" id="3.40.50.20:FF:000010">
    <property type="entry name" value="Propionyl-CoA carboxylase subunit alpha"/>
    <property type="match status" value="1"/>
</dbReference>
<dbReference type="PANTHER" id="PTHR43778:SF2">
    <property type="entry name" value="PYRUVATE CARBOXYLASE, MITOCHONDRIAL"/>
    <property type="match status" value="1"/>
</dbReference>
<dbReference type="PANTHER" id="PTHR43778">
    <property type="entry name" value="PYRUVATE CARBOXYLASE"/>
    <property type="match status" value="1"/>
</dbReference>
<dbReference type="Pfam" id="PF02785">
    <property type="entry name" value="Biotin_carb_C"/>
    <property type="match status" value="1"/>
</dbReference>
<dbReference type="GO" id="GO:0005737">
    <property type="term" value="C:cytoplasm"/>
    <property type="evidence" value="ECO:0007669"/>
    <property type="project" value="TreeGrafter"/>
</dbReference>
<dbReference type="InterPro" id="IPR000089">
    <property type="entry name" value="Biotin_lipoyl"/>
</dbReference>
<dbReference type="FunFam" id="3.20.20.70:FF:000033">
    <property type="entry name" value="Pyruvate carboxylase"/>
    <property type="match status" value="1"/>
</dbReference>
<evidence type="ECO:0000256" key="6">
    <source>
        <dbReference type="ARBA" id="ARBA00022723"/>
    </source>
</evidence>
<evidence type="ECO:0000256" key="1">
    <source>
        <dbReference type="ARBA" id="ARBA00001953"/>
    </source>
</evidence>
<proteinExistence type="predicted"/>
<dbReference type="GO" id="GO:0046872">
    <property type="term" value="F:metal ion binding"/>
    <property type="evidence" value="ECO:0007669"/>
    <property type="project" value="UniProtKB-KW"/>
</dbReference>
<feature type="domain" description="Pyruvate carboxyltransferase" evidence="19">
    <location>
        <begin position="559"/>
        <end position="829"/>
    </location>
</feature>
<dbReference type="InterPro" id="IPR013785">
    <property type="entry name" value="Aldolase_TIM"/>
</dbReference>
<dbReference type="PROSITE" id="PS00867">
    <property type="entry name" value="CPSASE_2"/>
    <property type="match status" value="1"/>
</dbReference>
<keyword evidence="9 11" id="KW-0092">Biotin</keyword>
<dbReference type="InterPro" id="IPR055268">
    <property type="entry name" value="PCB-like"/>
</dbReference>
<gene>
    <name evidence="20" type="ORF">D3Y59_06555</name>
</gene>
<feature type="modified residue" description="N6-biotinyllysine" evidence="15">
    <location>
        <position position="1139"/>
    </location>
</feature>
<dbReference type="PIRSF" id="PIRSF001594">
    <property type="entry name" value="Pyruv_carbox"/>
    <property type="match status" value="1"/>
</dbReference>
<evidence type="ECO:0000256" key="3">
    <source>
        <dbReference type="ARBA" id="ARBA00013057"/>
    </source>
</evidence>
<dbReference type="SUPFAM" id="SSF51569">
    <property type="entry name" value="Aldolase"/>
    <property type="match status" value="1"/>
</dbReference>
<evidence type="ECO:0000313" key="20">
    <source>
        <dbReference type="EMBL" id="AYA36747.1"/>
    </source>
</evidence>
<evidence type="ECO:0000256" key="9">
    <source>
        <dbReference type="ARBA" id="ARBA00023267"/>
    </source>
</evidence>
<dbReference type="PROSITE" id="PS50975">
    <property type="entry name" value="ATP_GRASP"/>
    <property type="match status" value="1"/>
</dbReference>
<evidence type="ECO:0000259" key="18">
    <source>
        <dbReference type="PROSITE" id="PS50979"/>
    </source>
</evidence>
<feature type="binding site" evidence="14">
    <location>
        <position position="768"/>
    </location>
    <ligand>
        <name>Mn(2+)</name>
        <dbReference type="ChEBI" id="CHEBI:29035"/>
    </ligand>
</feature>
<evidence type="ECO:0000256" key="12">
    <source>
        <dbReference type="PIRSR" id="PIRSR001594-1"/>
    </source>
</evidence>
<sequence>MNIRKLLVANRGEIAIRVLRAATELGIQTVAIYTYEDRYSLHRYKADEAYQVGRDEDPLKPYLDIEEILRVAKANGVDAIHPGYGFLSENATFARRCGEEGITFVGPRPEVMEALGDKVRAKEVAVRCQVPIIESSQQPLTSYEVARDEAHQIGYPVMLKAAAGGGGRGMRVIRDDEQLEKGFFEARNEAKKAFGDDTVFLEKFVERPKHIEVQLVADTHGNIIHLYERDCSVQRRYQKVVEVAPSLNLPDHMRHLLYEYSLRLGKAVGYNNVGTVEFLVNPEHDRIYFIEVNPRIQVEHTVTEMITGIDLIKTQLHIADGRRLSDPEIGLGSDVKPLKIGYAIQCRITTEDPENDFKPDYGTIVAYRSAGGFGIRLDQGSVYQGVKISPFFDSLLVKVSAHAPTLEGAAQKMQRTLDEFRVRGVRTNIQFLQNIIAHHEFVAGQANVDFIKDHQELFKFKPRLDRGTRLLEFLGDLIVNGNADVKGHVDPKKELPKPKLPQVNHVAGWQAASGSFQPNNEPGWAVTPPLSAVPPGTKQRLTDLGPEGFAQWLRNDPLIHYTDTTFRDAHQSLLATRMRSFDMLKVADRYARQHPQTFSLECWGGATFDVAMRFLKEDPWDRLAKIREAVPNILLQMLIRGANGVGYKAYPDNLTERFVQQAWETGVDVFRIFDSLNWMKGMEACIGFVRNKTQGLAEAAICYTGDILDPKRNHKYNLEYYLRLAKQIEDAGAHILCIKDMAGLLKPYAATELITALRETVSMPIHLHTHDTSSLQPATYLKAVEAGVDVIDVALGSLSGLTSQPNFNSVVEMLRGTERHREYDQHSLNEFSNYFETVRDYYYPFESGLKAGTSEVFQHEIPGGQYSNLRPQAAGLGLLDKFELIKETFAEVNELFGDIVKVTPSSKVVGDMALFLVSNNLTTEDVLTKGHTISFPESVRELFRGDIGQPEGGWPHELQKIILKDEQPFTDRPNEHLKPIDFDKEWERFQEKFGPGARFTDLLSWLLYPKVFEQYWKHLQQYGDVSVVPTRVFFYGLKPGEETIIDIARGKSIIVRLQSVGTVNDDGCRTIFFTLNGQTRNLEIRDRSVEVKTVSNPKADKANPRQIGAPLQGLLSKVLVESGQKVKRNTPLFIIEAMKMETTITAPNDASVHLVNLNEGTLVNADDLVLTLGEN</sequence>
<comment type="function">
    <text evidence="11">Catalyzes a 2-step reaction, involving the ATP-dependent carboxylation of the covalently attached biotin in the first step and the transfer of the carboxyl group to pyruvate in the second.</text>
</comment>
<name>A0A3B7RRG2_9BACT</name>
<evidence type="ECO:0000256" key="14">
    <source>
        <dbReference type="PIRSR" id="PIRSR001594-3"/>
    </source>
</evidence>
<dbReference type="Gene3D" id="3.10.600.10">
    <property type="entry name" value="pyruvate carboxylase f1077a mutant domain"/>
    <property type="match status" value="2"/>
</dbReference>
<dbReference type="InterPro" id="IPR005479">
    <property type="entry name" value="CPAse_ATP-bd"/>
</dbReference>
<dbReference type="InterPro" id="IPR005481">
    <property type="entry name" value="BC-like_N"/>
</dbReference>
<dbReference type="GO" id="GO:0006094">
    <property type="term" value="P:gluconeogenesis"/>
    <property type="evidence" value="ECO:0007669"/>
    <property type="project" value="UniProtKB-UniPathway"/>
</dbReference>
<feature type="binding site" evidence="13">
    <location>
        <position position="640"/>
    </location>
    <ligand>
        <name>substrate</name>
    </ligand>
</feature>
<comment type="pathway">
    <text evidence="2">Carbohydrate biosynthesis; gluconeogenesis.</text>
</comment>
<dbReference type="CDD" id="cd06850">
    <property type="entry name" value="biotinyl_domain"/>
    <property type="match status" value="1"/>
</dbReference>
<dbReference type="SUPFAM" id="SSF51230">
    <property type="entry name" value="Single hybrid motif"/>
    <property type="match status" value="1"/>
</dbReference>
<keyword evidence="6 14" id="KW-0479">Metal-binding</keyword>
<dbReference type="Pfam" id="PF02436">
    <property type="entry name" value="PYC_OADA"/>
    <property type="match status" value="1"/>
</dbReference>
<dbReference type="GO" id="GO:0005524">
    <property type="term" value="F:ATP binding"/>
    <property type="evidence" value="ECO:0007669"/>
    <property type="project" value="UniProtKB-UniRule"/>
</dbReference>
<dbReference type="OrthoDB" id="9807469at2"/>
<protein>
    <recommendedName>
        <fullName evidence="3 11">Pyruvate carboxylase</fullName>
        <ecNumber evidence="3 11">6.4.1.1</ecNumber>
    </recommendedName>
</protein>
<feature type="binding site" evidence="14">
    <location>
        <position position="568"/>
    </location>
    <ligand>
        <name>Mn(2+)</name>
        <dbReference type="ChEBI" id="CHEBI:29035"/>
    </ligand>
</feature>
<dbReference type="InterPro" id="IPR011053">
    <property type="entry name" value="Single_hybrid_motif"/>
</dbReference>
<feature type="modified residue" description="N6-carboxylysine" evidence="15">
    <location>
        <position position="739"/>
    </location>
</feature>
<dbReference type="InterPro" id="IPR001882">
    <property type="entry name" value="Biotin_BS"/>
</dbReference>
<dbReference type="CDD" id="cd07937">
    <property type="entry name" value="DRE_TIM_PC_TC_5S"/>
    <property type="match status" value="1"/>
</dbReference>
<dbReference type="PROSITE" id="PS50991">
    <property type="entry name" value="PYR_CT"/>
    <property type="match status" value="1"/>
</dbReference>
<keyword evidence="10" id="KW-0511">Multifunctional enzyme</keyword>
<evidence type="ECO:0000259" key="16">
    <source>
        <dbReference type="PROSITE" id="PS50968"/>
    </source>
</evidence>
<feature type="active site" evidence="12">
    <location>
        <position position="295"/>
    </location>
</feature>
<evidence type="ECO:0000256" key="7">
    <source>
        <dbReference type="ARBA" id="ARBA00022741"/>
    </source>
</evidence>
<dbReference type="NCBIfam" id="TIGR01235">
    <property type="entry name" value="pyruv_carbox"/>
    <property type="match status" value="1"/>
</dbReference>
<evidence type="ECO:0000256" key="13">
    <source>
        <dbReference type="PIRSR" id="PIRSR001594-2"/>
    </source>
</evidence>
<dbReference type="SUPFAM" id="SSF89000">
    <property type="entry name" value="post-HMGL domain-like"/>
    <property type="match status" value="1"/>
</dbReference>
<dbReference type="InterPro" id="IPR011764">
    <property type="entry name" value="Biotin_carboxylation_dom"/>
</dbReference>
<keyword evidence="5 11" id="KW-0436">Ligase</keyword>
<comment type="cofactor">
    <cofactor evidence="1 11">
        <name>biotin</name>
        <dbReference type="ChEBI" id="CHEBI:57586"/>
    </cofactor>
</comment>
<reference evidence="20 21" key="1">
    <citation type="submission" date="2018-09" db="EMBL/GenBank/DDBJ databases">
        <title>Hymenobacter medium sp. nov., isolated from R2A medium.</title>
        <authorList>
            <person name="Yingchao G."/>
        </authorList>
    </citation>
    <scope>NUCLEOTIDE SEQUENCE [LARGE SCALE GENOMIC DNA]</scope>
    <source>
        <strain evidence="21">sh-6</strain>
    </source>
</reference>
<dbReference type="InterPro" id="IPR011054">
    <property type="entry name" value="Rudment_hybrid_motif"/>
</dbReference>
<evidence type="ECO:0000259" key="19">
    <source>
        <dbReference type="PROSITE" id="PS50991"/>
    </source>
</evidence>
<dbReference type="PROSITE" id="PS00866">
    <property type="entry name" value="CPSASE_1"/>
    <property type="match status" value="1"/>
</dbReference>
<dbReference type="PROSITE" id="PS00188">
    <property type="entry name" value="BIOTIN"/>
    <property type="match status" value="1"/>
</dbReference>
<feature type="domain" description="Lipoyl-binding" evidence="16">
    <location>
        <begin position="1104"/>
        <end position="1173"/>
    </location>
</feature>
<feature type="binding site" description="via carbamate group" evidence="14">
    <location>
        <position position="739"/>
    </location>
    <ligand>
        <name>Mn(2+)</name>
        <dbReference type="ChEBI" id="CHEBI:29035"/>
    </ligand>
</feature>
<dbReference type="AlphaFoldDB" id="A0A3B7RRG2"/>
<dbReference type="NCBIfam" id="NF006761">
    <property type="entry name" value="PRK09282.1"/>
    <property type="match status" value="1"/>
</dbReference>
<dbReference type="EMBL" id="CP032317">
    <property type="protein sequence ID" value="AYA36747.1"/>
    <property type="molecule type" value="Genomic_DNA"/>
</dbReference>
<keyword evidence="21" id="KW-1185">Reference proteome</keyword>
<evidence type="ECO:0000256" key="4">
    <source>
        <dbReference type="ARBA" id="ARBA00022432"/>
    </source>
</evidence>
<evidence type="ECO:0000256" key="8">
    <source>
        <dbReference type="ARBA" id="ARBA00022840"/>
    </source>
</evidence>
<dbReference type="Pfam" id="PF00364">
    <property type="entry name" value="Biotin_lipoyl"/>
    <property type="match status" value="1"/>
</dbReference>
<evidence type="ECO:0000256" key="11">
    <source>
        <dbReference type="PIRNR" id="PIRNR001594"/>
    </source>
</evidence>
<keyword evidence="4" id="KW-0312">Gluconeogenesis</keyword>
<evidence type="ECO:0000256" key="10">
    <source>
        <dbReference type="ARBA" id="ARBA00023268"/>
    </source>
</evidence>
<accession>A0A3B7RRG2</accession>
<dbReference type="Pfam" id="PF00682">
    <property type="entry name" value="HMGL-like"/>
    <property type="match status" value="1"/>
</dbReference>
<dbReference type="Gene3D" id="3.20.20.70">
    <property type="entry name" value="Aldolase class I"/>
    <property type="match status" value="1"/>
</dbReference>
<evidence type="ECO:0000256" key="15">
    <source>
        <dbReference type="PIRSR" id="PIRSR001594-4"/>
    </source>
</evidence>